<reference evidence="2 3" key="1">
    <citation type="submission" date="2023-10" db="EMBL/GenBank/DDBJ databases">
        <title>Draft genome sequence of Xylaria bambusicola isolate GMP-LS, the root and basal stem rot pathogen of sugarcane in Indonesia.</title>
        <authorList>
            <person name="Selvaraj P."/>
            <person name="Muralishankar V."/>
            <person name="Muruganantham S."/>
            <person name="Sp S."/>
            <person name="Haryani S."/>
            <person name="Lau K.J.X."/>
            <person name="Naqvi N.I."/>
        </authorList>
    </citation>
    <scope>NUCLEOTIDE SEQUENCE [LARGE SCALE GENOMIC DNA]</scope>
    <source>
        <strain evidence="2">GMP-LS</strain>
    </source>
</reference>
<evidence type="ECO:0000256" key="1">
    <source>
        <dbReference type="ARBA" id="ARBA00023002"/>
    </source>
</evidence>
<keyword evidence="1" id="KW-0560">Oxidoreductase</keyword>
<accession>A0AAN7UK03</accession>
<dbReference type="PANTHER" id="PTHR43157:SF31">
    <property type="entry name" value="PHOSPHATIDYLINOSITOL-GLYCAN BIOSYNTHESIS CLASS F PROTEIN"/>
    <property type="match status" value="1"/>
</dbReference>
<comment type="caution">
    <text evidence="2">The sequence shown here is derived from an EMBL/GenBank/DDBJ whole genome shotgun (WGS) entry which is preliminary data.</text>
</comment>
<gene>
    <name evidence="2" type="ORF">RRF57_002246</name>
</gene>
<dbReference type="PRINTS" id="PR00081">
    <property type="entry name" value="GDHRDH"/>
</dbReference>
<dbReference type="PANTHER" id="PTHR43157">
    <property type="entry name" value="PHOSPHATIDYLINOSITOL-GLYCAN BIOSYNTHESIS CLASS F PROTEIN-RELATED"/>
    <property type="match status" value="1"/>
</dbReference>
<name>A0AAN7UK03_9PEZI</name>
<keyword evidence="3" id="KW-1185">Reference proteome</keyword>
<dbReference type="AlphaFoldDB" id="A0AAN7UK03"/>
<organism evidence="2 3">
    <name type="scientific">Xylaria bambusicola</name>
    <dbReference type="NCBI Taxonomy" id="326684"/>
    <lineage>
        <taxon>Eukaryota</taxon>
        <taxon>Fungi</taxon>
        <taxon>Dikarya</taxon>
        <taxon>Ascomycota</taxon>
        <taxon>Pezizomycotina</taxon>
        <taxon>Sordariomycetes</taxon>
        <taxon>Xylariomycetidae</taxon>
        <taxon>Xylariales</taxon>
        <taxon>Xylariaceae</taxon>
        <taxon>Xylaria</taxon>
    </lineage>
</organism>
<evidence type="ECO:0000313" key="3">
    <source>
        <dbReference type="Proteomes" id="UP001305414"/>
    </source>
</evidence>
<dbReference type="InterPro" id="IPR036291">
    <property type="entry name" value="NAD(P)-bd_dom_sf"/>
</dbReference>
<dbReference type="Proteomes" id="UP001305414">
    <property type="component" value="Unassembled WGS sequence"/>
</dbReference>
<dbReference type="SUPFAM" id="SSF51735">
    <property type="entry name" value="NAD(P)-binding Rossmann-fold domains"/>
    <property type="match status" value="1"/>
</dbReference>
<evidence type="ECO:0000313" key="2">
    <source>
        <dbReference type="EMBL" id="KAK5626531.1"/>
    </source>
</evidence>
<proteinExistence type="predicted"/>
<dbReference type="Pfam" id="PF00106">
    <property type="entry name" value="adh_short"/>
    <property type="match status" value="1"/>
</dbReference>
<dbReference type="InterPro" id="IPR002347">
    <property type="entry name" value="SDR_fam"/>
</dbReference>
<protein>
    <submittedName>
        <fullName evidence="2">Uncharacterized protein</fullName>
    </submittedName>
</protein>
<dbReference type="Gene3D" id="3.40.50.720">
    <property type="entry name" value="NAD(P)-binding Rossmann-like Domain"/>
    <property type="match status" value="1"/>
</dbReference>
<dbReference type="EMBL" id="JAWHQM010000003">
    <property type="protein sequence ID" value="KAK5626531.1"/>
    <property type="molecule type" value="Genomic_DNA"/>
</dbReference>
<sequence length="140" mass="15523">MTRITPLPLLTSDFTRKIVIVTRANDGIGRAAAQHFLHPNAQKALLGCRDLKKGSSAKEYIESVWQVNLASFDSLKAFSIRVGELDRLDVVIENSGLLAFKHEQFDGYECQTTVNVISPFLDGIACLAMFEEDQGERHGV</sequence>
<dbReference type="GO" id="GO:0016491">
    <property type="term" value="F:oxidoreductase activity"/>
    <property type="evidence" value="ECO:0007669"/>
    <property type="project" value="UniProtKB-KW"/>
</dbReference>